<organism evidence="1 2">
    <name type="scientific">Eptatretus burgeri</name>
    <name type="common">Inshore hagfish</name>
    <dbReference type="NCBI Taxonomy" id="7764"/>
    <lineage>
        <taxon>Eukaryota</taxon>
        <taxon>Metazoa</taxon>
        <taxon>Chordata</taxon>
        <taxon>Craniata</taxon>
        <taxon>Vertebrata</taxon>
        <taxon>Cyclostomata</taxon>
        <taxon>Myxini</taxon>
        <taxon>Myxiniformes</taxon>
        <taxon>Myxinidae</taxon>
        <taxon>Eptatretinae</taxon>
        <taxon>Eptatretus</taxon>
    </lineage>
</organism>
<evidence type="ECO:0000313" key="1">
    <source>
        <dbReference type="Ensembl" id="ENSEBUP00000026217.1"/>
    </source>
</evidence>
<protein>
    <submittedName>
        <fullName evidence="1">Uncharacterized protein</fullName>
    </submittedName>
</protein>
<dbReference type="PANTHER" id="PTHR31433:SF0">
    <property type="entry name" value="PX DOMAIN-CONTAINING PROTEIN 1"/>
    <property type="match status" value="1"/>
</dbReference>
<name>A0A8C4RBA3_EPTBU</name>
<keyword evidence="2" id="KW-1185">Reference proteome</keyword>
<sequence>MASALFQGTSLLNMFVHSCRVAAARHCCLACDDALRGAEFVLCATWSDRNEVSLRRSLLDLATLCRGLLQAFPGAVERSALAASALVPVETSCSQTLGILLYSYAKPYFVDVFPPKLLDGLSPLSATFGLSPLSATFGLSPLCGCFVV</sequence>
<dbReference type="AlphaFoldDB" id="A0A8C4RBA3"/>
<dbReference type="Ensembl" id="ENSEBUT00000026793.1">
    <property type="protein sequence ID" value="ENSEBUP00000026217.1"/>
    <property type="gene ID" value="ENSEBUG00000016155.1"/>
</dbReference>
<reference evidence="1" key="1">
    <citation type="submission" date="2025-08" db="UniProtKB">
        <authorList>
            <consortium name="Ensembl"/>
        </authorList>
    </citation>
    <scope>IDENTIFICATION</scope>
</reference>
<accession>A0A8C4RBA3</accession>
<dbReference type="InterPro" id="IPR040288">
    <property type="entry name" value="PXDC1"/>
</dbReference>
<dbReference type="Proteomes" id="UP000694388">
    <property type="component" value="Unplaced"/>
</dbReference>
<evidence type="ECO:0000313" key="2">
    <source>
        <dbReference type="Proteomes" id="UP000694388"/>
    </source>
</evidence>
<proteinExistence type="predicted"/>
<dbReference type="PANTHER" id="PTHR31433">
    <property type="entry name" value="PX DOMAIN-CONTAINING PROTEIN 1"/>
    <property type="match status" value="1"/>
</dbReference>
<reference evidence="1" key="2">
    <citation type="submission" date="2025-09" db="UniProtKB">
        <authorList>
            <consortium name="Ensembl"/>
        </authorList>
    </citation>
    <scope>IDENTIFICATION</scope>
</reference>